<dbReference type="EMBL" id="JACIIK010000007">
    <property type="protein sequence ID" value="MBB6203403.1"/>
    <property type="molecule type" value="Genomic_DNA"/>
</dbReference>
<dbReference type="Proteomes" id="UP000518681">
    <property type="component" value="Unassembled WGS sequence"/>
</dbReference>
<evidence type="ECO:0000256" key="1">
    <source>
        <dbReference type="SAM" id="Phobius"/>
    </source>
</evidence>
<keyword evidence="1" id="KW-0812">Transmembrane</keyword>
<keyword evidence="1" id="KW-1133">Transmembrane helix</keyword>
<organism evidence="2 3">
    <name type="scientific">Paraburkholderia fungorum</name>
    <dbReference type="NCBI Taxonomy" id="134537"/>
    <lineage>
        <taxon>Bacteria</taxon>
        <taxon>Pseudomonadati</taxon>
        <taxon>Pseudomonadota</taxon>
        <taxon>Betaproteobacteria</taxon>
        <taxon>Burkholderiales</taxon>
        <taxon>Burkholderiaceae</taxon>
        <taxon>Paraburkholderia</taxon>
    </lineage>
</organism>
<accession>A0AAW3UZ38</accession>
<feature type="transmembrane region" description="Helical" evidence="1">
    <location>
        <begin position="6"/>
        <end position="25"/>
    </location>
</feature>
<proteinExistence type="predicted"/>
<sequence>MMVDLLVKIAVAAAVLVMVILFVVAQDTRPNPRERILRHASDRRWWNRTRHGP</sequence>
<reference evidence="2 3" key="1">
    <citation type="submission" date="2020-08" db="EMBL/GenBank/DDBJ databases">
        <title>Genomic Encyclopedia of Type Strains, Phase IV (KMG-V): Genome sequencing to study the core and pangenomes of soil and plant-associated prokaryotes.</title>
        <authorList>
            <person name="Whitman W."/>
        </authorList>
    </citation>
    <scope>NUCLEOTIDE SEQUENCE [LARGE SCALE GENOMIC DNA]</scope>
    <source>
        <strain evidence="2 3">SEMIA 4013</strain>
    </source>
</reference>
<gene>
    <name evidence="2" type="ORF">GGD69_004281</name>
</gene>
<protein>
    <submittedName>
        <fullName evidence="2">Uncharacterized protein</fullName>
    </submittedName>
</protein>
<evidence type="ECO:0000313" key="3">
    <source>
        <dbReference type="Proteomes" id="UP000518681"/>
    </source>
</evidence>
<name>A0AAW3UZ38_9BURK</name>
<dbReference type="AlphaFoldDB" id="A0AAW3UZ38"/>
<dbReference type="RefSeq" id="WP_183798674.1">
    <property type="nucleotide sequence ID" value="NZ_CP099647.1"/>
</dbReference>
<keyword evidence="1" id="KW-0472">Membrane</keyword>
<comment type="caution">
    <text evidence="2">The sequence shown here is derived from an EMBL/GenBank/DDBJ whole genome shotgun (WGS) entry which is preliminary data.</text>
</comment>
<evidence type="ECO:0000313" key="2">
    <source>
        <dbReference type="EMBL" id="MBB6203403.1"/>
    </source>
</evidence>